<organism evidence="5 6">
    <name type="scientific">Intestinibacter bartlettii</name>
    <dbReference type="NCBI Taxonomy" id="261299"/>
    <lineage>
        <taxon>Bacteria</taxon>
        <taxon>Bacillati</taxon>
        <taxon>Bacillota</taxon>
        <taxon>Clostridia</taxon>
        <taxon>Peptostreptococcales</taxon>
        <taxon>Peptostreptococcaceae</taxon>
        <taxon>Intestinibacter</taxon>
    </lineage>
</organism>
<feature type="transmembrane region" description="Helical" evidence="2">
    <location>
        <begin position="46"/>
        <end position="64"/>
    </location>
</feature>
<sequence>MICKYCNHENERGANFCRSCGRPLNENENKTDTNNNSNNNNKTQKIIIAISCIVVILAVVFIVYRFDIFGGNKGDSIESVQHTTNSDTSNQNSSSDNDNQSNSSQKAEVLNISNSDCSSILHDSTSINYGSAKAIDGDFSTVWSEGVSGYGEGEWLRLDLDSTYTIQKIKIVNGLVNKNNGYYNNNRPKSLTLSFSDGSSQTIYLEDDNMGYQLVEINPVKSNFVKFTINSVYSGSKYDDTCIADIEILGY</sequence>
<keyword evidence="2" id="KW-0472">Membrane</keyword>
<feature type="domain" description="Zinc-ribbon" evidence="3">
    <location>
        <begin position="3"/>
        <end position="24"/>
    </location>
</feature>
<feature type="domain" description="NAD glycohydrolase translocation F5/8 type C" evidence="4">
    <location>
        <begin position="114"/>
        <end position="247"/>
    </location>
</feature>
<dbReference type="Pfam" id="PF25302">
    <property type="entry name" value="NADase_transloc"/>
    <property type="match status" value="1"/>
</dbReference>
<evidence type="ECO:0000259" key="3">
    <source>
        <dbReference type="Pfam" id="PF13240"/>
    </source>
</evidence>
<dbReference type="InterPro" id="IPR057561">
    <property type="entry name" value="NADase_transloc"/>
</dbReference>
<keyword evidence="6" id="KW-1185">Reference proteome</keyword>
<comment type="caution">
    <text evidence="5">The sequence shown here is derived from an EMBL/GenBank/DDBJ whole genome shotgun (WGS) entry which is preliminary data.</text>
</comment>
<feature type="region of interest" description="Disordered" evidence="1">
    <location>
        <begin position="80"/>
        <end position="108"/>
    </location>
</feature>
<evidence type="ECO:0000256" key="2">
    <source>
        <dbReference type="SAM" id="Phobius"/>
    </source>
</evidence>
<accession>A0ABS6DTN2</accession>
<keyword evidence="2" id="KW-0812">Transmembrane</keyword>
<evidence type="ECO:0000313" key="6">
    <source>
        <dbReference type="Proteomes" id="UP001196301"/>
    </source>
</evidence>
<feature type="compositionally biased region" description="Low complexity" evidence="1">
    <location>
        <begin position="83"/>
        <end position="105"/>
    </location>
</feature>
<dbReference type="RefSeq" id="WP_216568342.1">
    <property type="nucleotide sequence ID" value="NZ_JAHLOQ010000003.1"/>
</dbReference>
<evidence type="ECO:0000256" key="1">
    <source>
        <dbReference type="SAM" id="MobiDB-lite"/>
    </source>
</evidence>
<proteinExistence type="predicted"/>
<dbReference type="Proteomes" id="UP001196301">
    <property type="component" value="Unassembled WGS sequence"/>
</dbReference>
<gene>
    <name evidence="5" type="ORF">KQI20_01895</name>
</gene>
<dbReference type="NCBIfam" id="NF047619">
    <property type="entry name" value="NADase_discoid"/>
    <property type="match status" value="1"/>
</dbReference>
<protein>
    <submittedName>
        <fullName evidence="5">Discoidin domain-containing protein</fullName>
    </submittedName>
</protein>
<evidence type="ECO:0000259" key="4">
    <source>
        <dbReference type="Pfam" id="PF25302"/>
    </source>
</evidence>
<keyword evidence="2" id="KW-1133">Transmembrane helix</keyword>
<dbReference type="Pfam" id="PF13240">
    <property type="entry name" value="Zn_Ribbon_1"/>
    <property type="match status" value="1"/>
</dbReference>
<name>A0ABS6DTN2_9FIRM</name>
<dbReference type="InterPro" id="IPR026870">
    <property type="entry name" value="Zinc_ribbon_dom"/>
</dbReference>
<dbReference type="EMBL" id="JAHLOQ010000003">
    <property type="protein sequence ID" value="MBU5335182.1"/>
    <property type="molecule type" value="Genomic_DNA"/>
</dbReference>
<reference evidence="5 6" key="1">
    <citation type="submission" date="2021-06" db="EMBL/GenBank/DDBJ databases">
        <authorList>
            <person name="Sun Q."/>
            <person name="Li D."/>
        </authorList>
    </citation>
    <scope>NUCLEOTIDE SEQUENCE [LARGE SCALE GENOMIC DNA]</scope>
    <source>
        <strain evidence="5 6">N19</strain>
    </source>
</reference>
<evidence type="ECO:0000313" key="5">
    <source>
        <dbReference type="EMBL" id="MBU5335182.1"/>
    </source>
</evidence>